<dbReference type="EMBL" id="GBXM01014789">
    <property type="protein sequence ID" value="JAH93788.1"/>
    <property type="molecule type" value="Transcribed_RNA"/>
</dbReference>
<evidence type="ECO:0000313" key="1">
    <source>
        <dbReference type="EMBL" id="JAH93788.1"/>
    </source>
</evidence>
<name>A0A0E9WWH7_ANGAN</name>
<reference evidence="1" key="2">
    <citation type="journal article" date="2015" name="Fish Shellfish Immunol.">
        <title>Early steps in the European eel (Anguilla anguilla)-Vibrio vulnificus interaction in the gills: Role of the RtxA13 toxin.</title>
        <authorList>
            <person name="Callol A."/>
            <person name="Pajuelo D."/>
            <person name="Ebbesson L."/>
            <person name="Teles M."/>
            <person name="MacKenzie S."/>
            <person name="Amaro C."/>
        </authorList>
    </citation>
    <scope>NUCLEOTIDE SEQUENCE</scope>
</reference>
<dbReference type="AlphaFoldDB" id="A0A0E9WWH7"/>
<proteinExistence type="predicted"/>
<organism evidence="1">
    <name type="scientific">Anguilla anguilla</name>
    <name type="common">European freshwater eel</name>
    <name type="synonym">Muraena anguilla</name>
    <dbReference type="NCBI Taxonomy" id="7936"/>
    <lineage>
        <taxon>Eukaryota</taxon>
        <taxon>Metazoa</taxon>
        <taxon>Chordata</taxon>
        <taxon>Craniata</taxon>
        <taxon>Vertebrata</taxon>
        <taxon>Euteleostomi</taxon>
        <taxon>Actinopterygii</taxon>
        <taxon>Neopterygii</taxon>
        <taxon>Teleostei</taxon>
        <taxon>Anguilliformes</taxon>
        <taxon>Anguillidae</taxon>
        <taxon>Anguilla</taxon>
    </lineage>
</organism>
<reference evidence="1" key="1">
    <citation type="submission" date="2014-11" db="EMBL/GenBank/DDBJ databases">
        <authorList>
            <person name="Amaro Gonzalez C."/>
        </authorList>
    </citation>
    <scope>NUCLEOTIDE SEQUENCE</scope>
</reference>
<protein>
    <submittedName>
        <fullName evidence="1">Uncharacterized protein</fullName>
    </submittedName>
</protein>
<accession>A0A0E9WWH7</accession>
<sequence>MLCGQHGASAKQESNSRPIFMQHQLLCKLKSIE</sequence>